<keyword evidence="3" id="KW-1185">Reference proteome</keyword>
<dbReference type="PROSITE" id="PS51257">
    <property type="entry name" value="PROKAR_LIPOPROTEIN"/>
    <property type="match status" value="1"/>
</dbReference>
<dbReference type="Proteomes" id="UP001216579">
    <property type="component" value="Unassembled WGS sequence"/>
</dbReference>
<gene>
    <name evidence="2" type="ORF">P3G67_04800</name>
</gene>
<comment type="caution">
    <text evidence="2">The sequence shown here is derived from an EMBL/GenBank/DDBJ whole genome shotgun (WGS) entry which is preliminary data.</text>
</comment>
<protein>
    <recommendedName>
        <fullName evidence="4">Peptidase MA-like domain-containing protein</fullName>
    </recommendedName>
</protein>
<organism evidence="2 3">
    <name type="scientific">Streptomyces silvisoli</name>
    <dbReference type="NCBI Taxonomy" id="3034235"/>
    <lineage>
        <taxon>Bacteria</taxon>
        <taxon>Bacillati</taxon>
        <taxon>Actinomycetota</taxon>
        <taxon>Actinomycetes</taxon>
        <taxon>Kitasatosporales</taxon>
        <taxon>Streptomycetaceae</taxon>
        <taxon>Streptomyces</taxon>
    </lineage>
</organism>
<accession>A0ABT5ZFE8</accession>
<reference evidence="2 3" key="1">
    <citation type="submission" date="2023-03" db="EMBL/GenBank/DDBJ databases">
        <title>Draft genome sequence of Streptomyces sp. RB6PN23 isolated from peat swamp forest in Thailand.</title>
        <authorList>
            <person name="Klaysubun C."/>
            <person name="Duangmal K."/>
        </authorList>
    </citation>
    <scope>NUCLEOTIDE SEQUENCE [LARGE SCALE GENOMIC DNA]</scope>
    <source>
        <strain evidence="2 3">RB6PN23</strain>
    </source>
</reference>
<sequence length="407" mass="43479">MPSRWMWFRLAAALVALAVLAGCGAGGSPTDVDRAVRTVLDARARAVLRHDEAAFLASVDPTATGFRDSQRQVFGNLVKLPVGSWSYRLQRTDAFPLTSESDAQRRVAAQVELEYTLRGYDTAPVSSVAYLTMTERGGHWYVAAQTDGEPAGRHTTVQPWDQGSLTVVAGRRSLVLGQGGAQRLTGYADLADAAVPVVQNAWRGEWPGRAIVEVPPTEADMAALLGAQPSAYQGIAAVTTAELHGNGSAPADRVIVNPQAFSGLSPLGRRVVLTHELTHVATRTATTPNTPLWLTEGFAEWVGNTGTGQPVQQVAAELRADVRAGRQPRQLPSNADFGSANRGLPQAYEGAWLACRMVAEQWGSGALVRLYRAAGRESADAALRGTLGVGLDQFTARWQTYVARELG</sequence>
<feature type="signal peptide" evidence="1">
    <location>
        <begin position="1"/>
        <end position="21"/>
    </location>
</feature>
<name>A0ABT5ZFE8_9ACTN</name>
<proteinExistence type="predicted"/>
<evidence type="ECO:0008006" key="4">
    <source>
        <dbReference type="Google" id="ProtNLM"/>
    </source>
</evidence>
<keyword evidence="1" id="KW-0732">Signal</keyword>
<dbReference type="RefSeq" id="WP_276092316.1">
    <property type="nucleotide sequence ID" value="NZ_JARJBC010000002.1"/>
</dbReference>
<feature type="chain" id="PRO_5045407680" description="Peptidase MA-like domain-containing protein" evidence="1">
    <location>
        <begin position="22"/>
        <end position="407"/>
    </location>
</feature>
<evidence type="ECO:0000313" key="2">
    <source>
        <dbReference type="EMBL" id="MDF3288554.1"/>
    </source>
</evidence>
<evidence type="ECO:0000256" key="1">
    <source>
        <dbReference type="SAM" id="SignalP"/>
    </source>
</evidence>
<dbReference type="EMBL" id="JARJBC010000002">
    <property type="protein sequence ID" value="MDF3288554.1"/>
    <property type="molecule type" value="Genomic_DNA"/>
</dbReference>
<evidence type="ECO:0000313" key="3">
    <source>
        <dbReference type="Proteomes" id="UP001216579"/>
    </source>
</evidence>